<evidence type="ECO:0000256" key="8">
    <source>
        <dbReference type="PROSITE-ProRule" id="PRU01360"/>
    </source>
</evidence>
<keyword evidence="14" id="KW-0675">Receptor</keyword>
<dbReference type="GO" id="GO:0009279">
    <property type="term" value="C:cell outer membrane"/>
    <property type="evidence" value="ECO:0007669"/>
    <property type="project" value="UniProtKB-SubCell"/>
</dbReference>
<evidence type="ECO:0000256" key="4">
    <source>
        <dbReference type="ARBA" id="ARBA00022692"/>
    </source>
</evidence>
<dbReference type="PROSITE" id="PS52016">
    <property type="entry name" value="TONB_DEPENDENT_REC_3"/>
    <property type="match status" value="1"/>
</dbReference>
<accession>A0A380W583</accession>
<dbReference type="InterPro" id="IPR012910">
    <property type="entry name" value="Plug_dom"/>
</dbReference>
<feature type="domain" description="TonB-dependent receptor-like beta-barrel" evidence="12">
    <location>
        <begin position="283"/>
        <end position="707"/>
    </location>
</feature>
<dbReference type="Pfam" id="PF00593">
    <property type="entry name" value="TonB_dep_Rec_b-barrel"/>
    <property type="match status" value="1"/>
</dbReference>
<feature type="signal peptide" evidence="11">
    <location>
        <begin position="1"/>
        <end position="24"/>
    </location>
</feature>
<dbReference type="InterPro" id="IPR036942">
    <property type="entry name" value="Beta-barrel_TonB_sf"/>
</dbReference>
<evidence type="ECO:0000259" key="13">
    <source>
        <dbReference type="Pfam" id="PF07715"/>
    </source>
</evidence>
<dbReference type="Pfam" id="PF07715">
    <property type="entry name" value="Plug"/>
    <property type="match status" value="1"/>
</dbReference>
<sequence>MRRSLGVSGLVLIDLIAVASSASAQSVASTRLPEIEIDAPHRRQDKNVRRKPVAAQERGRHREVSRNPAPASSAAARPNAEPNAEGAVASAPAAAASEKTVSGEEVNARPFSRPAEALEVVPGLIVTQHSGEGKANQYFLRGYNLDHGTDLAITVDDMPVNMRTHAHGQGYADLNFLIPELIKSVNIRKGPYFADEGDFSSVGAVHIGLLDTIEKSMALMTVGSFGYNRVLGITSTKAGEGHLLVAGEANTYNGPWDYPDKVRKLNAVVRYSQGVASDGFSLTGMAYSNRWNSTDQVPLRAITSGQIGLYGALDPTDGGNSDRFSLSGRWAKSDENGASKVSFYVIKSSLDLYNNFTFFLDNPNEGDQFHQHDNRVLGGISASHTFNSTFAGLPMQTEIGLQSRYDDIRLSLSNTYQRQFLTGTRDDKVKEASVGIYIQNTVQWTNWLRTTLGYRGDFYNANVDSLLTPANSGNANASIGSPKLSVVLGPFAKTEFFFNAGEGFHSNDARGVTIKESPSDGSPLDASPFLVKTRGIEFGVRTRLIPGLDSAVSLFLLDQASEILFVGDAGDTEPSRPSRRYGIEWTNRYKPVSWFSLDGDIALTHARFRGYDSAQAAAHAELAGYPEAQIGNAPGNLIPGAPNLIASAGFRIGEATGWFGGLRYRYFGPRPLTEDGAFVSPATGILNGQLGYRFENGWRIQLDAFNLTDSRSDQITYAYGSLLKTDALFAQCNSGSPPPAAVCQTGVMDRVLHPVEPLAFRLTLAGKF</sequence>
<evidence type="ECO:0000256" key="10">
    <source>
        <dbReference type="SAM" id="MobiDB-lite"/>
    </source>
</evidence>
<evidence type="ECO:0000256" key="3">
    <source>
        <dbReference type="ARBA" id="ARBA00022452"/>
    </source>
</evidence>
<organism evidence="14 15">
    <name type="scientific">Afipia felis</name>
    <name type="common">Cat scratch disease bacillus</name>
    <dbReference type="NCBI Taxonomy" id="1035"/>
    <lineage>
        <taxon>Bacteria</taxon>
        <taxon>Pseudomonadati</taxon>
        <taxon>Pseudomonadota</taxon>
        <taxon>Alphaproteobacteria</taxon>
        <taxon>Hyphomicrobiales</taxon>
        <taxon>Nitrobacteraceae</taxon>
        <taxon>Afipia</taxon>
    </lineage>
</organism>
<dbReference type="Gene3D" id="2.170.130.10">
    <property type="entry name" value="TonB-dependent receptor, plug domain"/>
    <property type="match status" value="1"/>
</dbReference>
<evidence type="ECO:0000259" key="12">
    <source>
        <dbReference type="Pfam" id="PF00593"/>
    </source>
</evidence>
<gene>
    <name evidence="14" type="ORF">NCTC12722_01284</name>
</gene>
<evidence type="ECO:0000256" key="1">
    <source>
        <dbReference type="ARBA" id="ARBA00004571"/>
    </source>
</evidence>
<reference evidence="14 15" key="1">
    <citation type="submission" date="2018-06" db="EMBL/GenBank/DDBJ databases">
        <authorList>
            <consortium name="Pathogen Informatics"/>
            <person name="Doyle S."/>
        </authorList>
    </citation>
    <scope>NUCLEOTIDE SEQUENCE [LARGE SCALE GENOMIC DNA]</scope>
    <source>
        <strain evidence="14 15">NCTC12722</strain>
    </source>
</reference>
<dbReference type="AlphaFoldDB" id="A0A380W583"/>
<keyword evidence="6 8" id="KW-0472">Membrane</keyword>
<proteinExistence type="inferred from homology"/>
<evidence type="ECO:0000256" key="11">
    <source>
        <dbReference type="SAM" id="SignalP"/>
    </source>
</evidence>
<dbReference type="SUPFAM" id="SSF56935">
    <property type="entry name" value="Porins"/>
    <property type="match status" value="1"/>
</dbReference>
<feature type="compositionally biased region" description="Basic and acidic residues" evidence="10">
    <location>
        <begin position="38"/>
        <end position="47"/>
    </location>
</feature>
<comment type="similarity">
    <text evidence="8 9">Belongs to the TonB-dependent receptor family.</text>
</comment>
<dbReference type="GO" id="GO:0044718">
    <property type="term" value="P:siderophore transmembrane transport"/>
    <property type="evidence" value="ECO:0007669"/>
    <property type="project" value="TreeGrafter"/>
</dbReference>
<dbReference type="Gene3D" id="2.40.170.20">
    <property type="entry name" value="TonB-dependent receptor, beta-barrel domain"/>
    <property type="match status" value="1"/>
</dbReference>
<dbReference type="PANTHER" id="PTHR30069:SF36">
    <property type="entry name" value="BLL6948 PROTEIN"/>
    <property type="match status" value="1"/>
</dbReference>
<dbReference type="InterPro" id="IPR039426">
    <property type="entry name" value="TonB-dep_rcpt-like"/>
</dbReference>
<evidence type="ECO:0000256" key="5">
    <source>
        <dbReference type="ARBA" id="ARBA00023077"/>
    </source>
</evidence>
<protein>
    <submittedName>
        <fullName evidence="14">Outer membrane cobalamin receptor protein</fullName>
    </submittedName>
</protein>
<keyword evidence="4 8" id="KW-0812">Transmembrane</keyword>
<name>A0A380W583_AFIFE</name>
<evidence type="ECO:0000256" key="9">
    <source>
        <dbReference type="RuleBase" id="RU003357"/>
    </source>
</evidence>
<keyword evidence="3 8" id="KW-1134">Transmembrane beta strand</keyword>
<feature type="chain" id="PRO_5016723246" evidence="11">
    <location>
        <begin position="25"/>
        <end position="768"/>
    </location>
</feature>
<dbReference type="GO" id="GO:0015344">
    <property type="term" value="F:siderophore uptake transmembrane transporter activity"/>
    <property type="evidence" value="ECO:0007669"/>
    <property type="project" value="TreeGrafter"/>
</dbReference>
<dbReference type="EMBL" id="UIGB01000001">
    <property type="protein sequence ID" value="SUU84101.1"/>
    <property type="molecule type" value="Genomic_DNA"/>
</dbReference>
<evidence type="ECO:0000256" key="6">
    <source>
        <dbReference type="ARBA" id="ARBA00023136"/>
    </source>
</evidence>
<evidence type="ECO:0000256" key="2">
    <source>
        <dbReference type="ARBA" id="ARBA00022448"/>
    </source>
</evidence>
<keyword evidence="2 8" id="KW-0813">Transport</keyword>
<dbReference type="InterPro" id="IPR037066">
    <property type="entry name" value="Plug_dom_sf"/>
</dbReference>
<dbReference type="PANTHER" id="PTHR30069">
    <property type="entry name" value="TONB-DEPENDENT OUTER MEMBRANE RECEPTOR"/>
    <property type="match status" value="1"/>
</dbReference>
<feature type="domain" description="TonB-dependent receptor plug" evidence="13">
    <location>
        <begin position="95"/>
        <end position="203"/>
    </location>
</feature>
<keyword evidence="11" id="KW-0732">Signal</keyword>
<feature type="compositionally biased region" description="Low complexity" evidence="10">
    <location>
        <begin position="66"/>
        <end position="96"/>
    </location>
</feature>
<dbReference type="InterPro" id="IPR000531">
    <property type="entry name" value="Beta-barrel_TonB"/>
</dbReference>
<comment type="subcellular location">
    <subcellularLocation>
        <location evidence="1 8">Cell outer membrane</location>
        <topology evidence="1 8">Multi-pass membrane protein</topology>
    </subcellularLocation>
</comment>
<dbReference type="Proteomes" id="UP000254343">
    <property type="component" value="Unassembled WGS sequence"/>
</dbReference>
<keyword evidence="5 9" id="KW-0798">TonB box</keyword>
<dbReference type="RefSeq" id="WP_002718881.1">
    <property type="nucleotide sequence ID" value="NZ_UFSI01000001.1"/>
</dbReference>
<keyword evidence="7 8" id="KW-0998">Cell outer membrane</keyword>
<evidence type="ECO:0000313" key="15">
    <source>
        <dbReference type="Proteomes" id="UP000254343"/>
    </source>
</evidence>
<evidence type="ECO:0000256" key="7">
    <source>
        <dbReference type="ARBA" id="ARBA00023237"/>
    </source>
</evidence>
<evidence type="ECO:0000313" key="14">
    <source>
        <dbReference type="EMBL" id="SUU84101.1"/>
    </source>
</evidence>
<feature type="region of interest" description="Disordered" evidence="10">
    <location>
        <begin position="35"/>
        <end position="108"/>
    </location>
</feature>